<organism evidence="1 2">
    <name type="scientific">Trinickia symbiotica</name>
    <dbReference type="NCBI Taxonomy" id="863227"/>
    <lineage>
        <taxon>Bacteria</taxon>
        <taxon>Pseudomonadati</taxon>
        <taxon>Pseudomonadota</taxon>
        <taxon>Betaproteobacteria</taxon>
        <taxon>Burkholderiales</taxon>
        <taxon>Burkholderiaceae</taxon>
        <taxon>Trinickia</taxon>
    </lineage>
</organism>
<evidence type="ECO:0000313" key="2">
    <source>
        <dbReference type="Proteomes" id="UP000235777"/>
    </source>
</evidence>
<dbReference type="RefSeq" id="WP_102606709.1">
    <property type="nucleotide sequence ID" value="NZ_PNYC01000001.1"/>
</dbReference>
<proteinExistence type="predicted"/>
<sequence>MKANNVMMGLGVAVLGFALVQYFRARQANASTAALNATNAGATWQNLTFPSGDATGGVNSMLNLDQIYASPAWNPDALSSALGNDALGAMQSTGNSTANTWGFTL</sequence>
<protein>
    <submittedName>
        <fullName evidence="1">Uncharacterized protein</fullName>
    </submittedName>
</protein>
<accession>A0A2N7XA20</accession>
<dbReference type="AlphaFoldDB" id="A0A2N7XA20"/>
<dbReference type="EMBL" id="PNYC01000001">
    <property type="protein sequence ID" value="PMS38461.1"/>
    <property type="molecule type" value="Genomic_DNA"/>
</dbReference>
<evidence type="ECO:0000313" key="1">
    <source>
        <dbReference type="EMBL" id="PMS38461.1"/>
    </source>
</evidence>
<gene>
    <name evidence="1" type="ORF">C0Z20_00825</name>
</gene>
<dbReference type="Proteomes" id="UP000235777">
    <property type="component" value="Unassembled WGS sequence"/>
</dbReference>
<comment type="caution">
    <text evidence="1">The sequence shown here is derived from an EMBL/GenBank/DDBJ whole genome shotgun (WGS) entry which is preliminary data.</text>
</comment>
<name>A0A2N7XA20_9BURK</name>
<keyword evidence="2" id="KW-1185">Reference proteome</keyword>
<reference evidence="1 2" key="1">
    <citation type="submission" date="2018-01" db="EMBL/GenBank/DDBJ databases">
        <title>Whole genome analyses suggest that Burkholderia sensu lato contains two further novel genera in the rhizoxinica-symbiotica group Mycetohabitans gen. nov., and Trinickia gen. nov.: implications for the evolution of diazotrophy and nodulation in the Burkholderiaceae.</title>
        <authorList>
            <person name="Estrada-de los Santos P."/>
            <person name="Palmer M."/>
            <person name="Chavez-Ramirez B."/>
            <person name="Beukes C."/>
            <person name="Steenkamp E.T."/>
            <person name="Hirsch A.M."/>
            <person name="Manyaka P."/>
            <person name="Maluk M."/>
            <person name="Lafos M."/>
            <person name="Crook M."/>
            <person name="Gross E."/>
            <person name="Simon M.F."/>
            <person name="Bueno dos Reis Junior F."/>
            <person name="Poole P.S."/>
            <person name="Venter S.N."/>
            <person name="James E.K."/>
        </authorList>
    </citation>
    <scope>NUCLEOTIDE SEQUENCE [LARGE SCALE GENOMIC DNA]</scope>
    <source>
        <strain evidence="1 2">JPY 581</strain>
    </source>
</reference>